<feature type="compositionally biased region" description="Polar residues" evidence="1">
    <location>
        <begin position="15"/>
        <end position="30"/>
    </location>
</feature>
<dbReference type="GeneID" id="25253118"/>
<evidence type="ECO:0000256" key="1">
    <source>
        <dbReference type="SAM" id="MobiDB-lite"/>
    </source>
</evidence>
<dbReference type="VEuPathDB" id="ToxoDB:ETH_00019950"/>
<dbReference type="Proteomes" id="UP000030747">
    <property type="component" value="Unassembled WGS sequence"/>
</dbReference>
<dbReference type="AlphaFoldDB" id="U6KUG2"/>
<reference evidence="2" key="1">
    <citation type="submission" date="2013-10" db="EMBL/GenBank/DDBJ databases">
        <title>Genomic analysis of the causative agents of coccidiosis in chickens.</title>
        <authorList>
            <person name="Reid A.J."/>
            <person name="Blake D."/>
            <person name="Billington K."/>
            <person name="Browne H."/>
            <person name="Dunn M."/>
            <person name="Hung S."/>
            <person name="Kawahara F."/>
            <person name="Miranda-Saavedra D."/>
            <person name="Mourier T."/>
            <person name="Nagra H."/>
            <person name="Otto T.D."/>
            <person name="Rawlings N."/>
            <person name="Sanchez A."/>
            <person name="Sanders M."/>
            <person name="Subramaniam C."/>
            <person name="Tay Y."/>
            <person name="Dear P."/>
            <person name="Doerig C."/>
            <person name="Gruber A."/>
            <person name="Parkinson J."/>
            <person name="Shirley M."/>
            <person name="Wan K.L."/>
            <person name="Berriman M."/>
            <person name="Tomley F."/>
            <person name="Pain A."/>
        </authorList>
    </citation>
    <scope>NUCLEOTIDE SEQUENCE [LARGE SCALE GENOMIC DNA]</scope>
    <source>
        <strain evidence="2">Houghton</strain>
    </source>
</reference>
<reference evidence="2" key="2">
    <citation type="submission" date="2013-10" db="EMBL/GenBank/DDBJ databases">
        <authorList>
            <person name="Aslett M."/>
        </authorList>
    </citation>
    <scope>NUCLEOTIDE SEQUENCE [LARGE SCALE GENOMIC DNA]</scope>
    <source>
        <strain evidence="2">Houghton</strain>
    </source>
</reference>
<name>U6KUG2_EIMTE</name>
<feature type="compositionally biased region" description="Low complexity" evidence="1">
    <location>
        <begin position="209"/>
        <end position="219"/>
    </location>
</feature>
<organism evidence="2 3">
    <name type="scientific">Eimeria tenella</name>
    <name type="common">Coccidian parasite</name>
    <dbReference type="NCBI Taxonomy" id="5802"/>
    <lineage>
        <taxon>Eukaryota</taxon>
        <taxon>Sar</taxon>
        <taxon>Alveolata</taxon>
        <taxon>Apicomplexa</taxon>
        <taxon>Conoidasida</taxon>
        <taxon>Coccidia</taxon>
        <taxon>Eucoccidiorida</taxon>
        <taxon>Eimeriorina</taxon>
        <taxon>Eimeriidae</taxon>
        <taxon>Eimeria</taxon>
    </lineage>
</organism>
<gene>
    <name evidence="2" type="ORF">ETH_00019950</name>
</gene>
<protein>
    <submittedName>
        <fullName evidence="2">Uncharacterized protein</fullName>
    </submittedName>
</protein>
<dbReference type="OrthoDB" id="346094at2759"/>
<feature type="compositionally biased region" description="Low complexity" evidence="1">
    <location>
        <begin position="166"/>
        <end position="181"/>
    </location>
</feature>
<feature type="region of interest" description="Disordered" evidence="1">
    <location>
        <begin position="1"/>
        <end position="44"/>
    </location>
</feature>
<proteinExistence type="predicted"/>
<feature type="region of interest" description="Disordered" evidence="1">
    <location>
        <begin position="166"/>
        <end position="279"/>
    </location>
</feature>
<sequence>MLHHSASAVCLPRRQQGSPLGSRTFSTSSIGGDRDNKIPHGTNLQTSFVSSSSTRLGVSDEDTCSRSDASSCPTAHMQPACSFMVSRRGSAEAFEDALESFDTSQTSPGFTADYSSFVFTGKLPLREGQHNQSATASSIASLKAKAVEFPREQAAAQVHEALGCSNSAAVSTGSSSRVGRNSKAREVLRGSLERSPAPRLQAESGTARQQHYQEQKQPQKLPMKEEAEGLPVIAPRKVEESRRSARTASECQRGSVASPHCTYHSVSSSSEGKSARCPSSVAASQRLSGVEKPRRAIGRYSSVPAFSAADRLRIDRFKEGLPQCLSTQEAILKQQGAAEKKILSGRSGELSTTAFDATPDLGESVDWRSLLDAAGLGDVVDDEITLEADELHAKLQEFAPRSGPSWCLALLGCLWQWRL</sequence>
<evidence type="ECO:0000313" key="2">
    <source>
        <dbReference type="EMBL" id="CDJ40553.1"/>
    </source>
</evidence>
<dbReference type="EMBL" id="HG675163">
    <property type="protein sequence ID" value="CDJ40553.1"/>
    <property type="molecule type" value="Genomic_DNA"/>
</dbReference>
<dbReference type="VEuPathDB" id="ToxoDB:ETH2_1236500"/>
<evidence type="ECO:0000313" key="3">
    <source>
        <dbReference type="Proteomes" id="UP000030747"/>
    </source>
</evidence>
<dbReference type="RefSeq" id="XP_013231303.1">
    <property type="nucleotide sequence ID" value="XM_013375849.1"/>
</dbReference>
<feature type="compositionally biased region" description="Basic and acidic residues" evidence="1">
    <location>
        <begin position="183"/>
        <end position="192"/>
    </location>
</feature>
<keyword evidence="3" id="KW-1185">Reference proteome</keyword>
<accession>U6KUG2</accession>
<dbReference type="OMA" id="AERETCA"/>